<dbReference type="InterPro" id="IPR057264">
    <property type="entry name" value="Ribosomal_uL24_C"/>
</dbReference>
<reference evidence="8" key="1">
    <citation type="journal article" date="2015" name="ISME J.">
        <title>Aquifer environment selects for microbial species cohorts in sediment and groundwater.</title>
        <authorList>
            <person name="Hug L.A."/>
            <person name="Thomas B.C."/>
            <person name="Brown C.T."/>
            <person name="Frischkorn K.R."/>
            <person name="Williams K.H."/>
            <person name="Tringe S.G."/>
            <person name="Banfield J.F."/>
        </authorList>
    </citation>
    <scope>NUCLEOTIDE SEQUENCE</scope>
</reference>
<feature type="domain" description="KOW" evidence="7">
    <location>
        <begin position="4"/>
        <end position="31"/>
    </location>
</feature>
<evidence type="ECO:0000256" key="5">
    <source>
        <dbReference type="HAMAP-Rule" id="MF_01326"/>
    </source>
</evidence>
<evidence type="ECO:0000256" key="1">
    <source>
        <dbReference type="ARBA" id="ARBA00010618"/>
    </source>
</evidence>
<dbReference type="SUPFAM" id="SSF50104">
    <property type="entry name" value="Translation proteins SH3-like domain"/>
    <property type="match status" value="1"/>
</dbReference>
<dbReference type="GO" id="GO:0003735">
    <property type="term" value="F:structural constituent of ribosome"/>
    <property type="evidence" value="ECO:0007669"/>
    <property type="project" value="InterPro"/>
</dbReference>
<evidence type="ECO:0000313" key="8">
    <source>
        <dbReference type="EMBL" id="AKQ04307.1"/>
    </source>
</evidence>
<dbReference type="Pfam" id="PF00467">
    <property type="entry name" value="KOW"/>
    <property type="match status" value="1"/>
</dbReference>
<organism evidence="8">
    <name type="scientific">uncultured Nitrospirae bacterium Rifle_16ft_4_minimus_4901</name>
    <dbReference type="NCBI Taxonomy" id="1665132"/>
    <lineage>
        <taxon>Bacteria</taxon>
        <taxon>Pseudomonadati</taxon>
        <taxon>Nitrospirota</taxon>
        <taxon>environmental samples</taxon>
    </lineage>
</organism>
<comment type="similarity">
    <text evidence="1 5 6">Belongs to the universal ribosomal protein uL24 family.</text>
</comment>
<dbReference type="CDD" id="cd06089">
    <property type="entry name" value="KOW_RPL26"/>
    <property type="match status" value="1"/>
</dbReference>
<evidence type="ECO:0000259" key="7">
    <source>
        <dbReference type="SMART" id="SM00739"/>
    </source>
</evidence>
<dbReference type="PROSITE" id="PS01108">
    <property type="entry name" value="RIBOSOMAL_L24"/>
    <property type="match status" value="1"/>
</dbReference>
<keyword evidence="2 5" id="KW-0689">Ribosomal protein</keyword>
<keyword evidence="3 5" id="KW-0687">Ribonucleoprotein</keyword>
<keyword evidence="5" id="KW-0699">rRNA-binding</keyword>
<dbReference type="NCBIfam" id="TIGR01079">
    <property type="entry name" value="rplX_bact"/>
    <property type="match status" value="1"/>
</dbReference>
<name>A0A0H4TCR0_9BACT</name>
<dbReference type="InterPro" id="IPR041988">
    <property type="entry name" value="Ribosomal_uL24_KOW"/>
</dbReference>
<dbReference type="InterPro" id="IPR005824">
    <property type="entry name" value="KOW"/>
</dbReference>
<dbReference type="SMART" id="SM00739">
    <property type="entry name" value="KOW"/>
    <property type="match status" value="1"/>
</dbReference>
<protein>
    <recommendedName>
        <fullName evidence="4 5">Large ribosomal subunit protein uL24</fullName>
    </recommendedName>
</protein>
<dbReference type="GO" id="GO:1990904">
    <property type="term" value="C:ribonucleoprotein complex"/>
    <property type="evidence" value="ECO:0007669"/>
    <property type="project" value="UniProtKB-KW"/>
</dbReference>
<comment type="function">
    <text evidence="5">One of the proteins that surrounds the polypeptide exit tunnel on the outside of the subunit.</text>
</comment>
<dbReference type="InterPro" id="IPR005825">
    <property type="entry name" value="Ribosomal_uL24_CS"/>
</dbReference>
<dbReference type="AlphaFoldDB" id="A0A0H4TCR0"/>
<gene>
    <name evidence="5" type="primary">rplX</name>
</gene>
<keyword evidence="5" id="KW-0694">RNA-binding</keyword>
<dbReference type="GO" id="GO:0005840">
    <property type="term" value="C:ribosome"/>
    <property type="evidence" value="ECO:0007669"/>
    <property type="project" value="UniProtKB-KW"/>
</dbReference>
<dbReference type="HAMAP" id="MF_01326_B">
    <property type="entry name" value="Ribosomal_uL24_B"/>
    <property type="match status" value="1"/>
</dbReference>
<sequence length="106" mass="11843">MGMHIKKGDSVAVLTGKEKGKRGKIIKVLSSGRNLRVLIERINIIKKHMKPNAKNKEGGILEMEGPIEISNVSVVCPKCDKVTRTGIKITDEKKVRYCKKCKEIID</sequence>
<dbReference type="PANTHER" id="PTHR12903">
    <property type="entry name" value="MITOCHONDRIAL RIBOSOMAL PROTEIN L24"/>
    <property type="match status" value="1"/>
</dbReference>
<accession>A0A0H4TCR0</accession>
<evidence type="ECO:0000256" key="2">
    <source>
        <dbReference type="ARBA" id="ARBA00022980"/>
    </source>
</evidence>
<dbReference type="InterPro" id="IPR008991">
    <property type="entry name" value="Translation_prot_SH3-like_sf"/>
</dbReference>
<dbReference type="GO" id="GO:0006412">
    <property type="term" value="P:translation"/>
    <property type="evidence" value="ECO:0007669"/>
    <property type="project" value="UniProtKB-UniRule"/>
</dbReference>
<dbReference type="Pfam" id="PF17136">
    <property type="entry name" value="ribosomal_L24"/>
    <property type="match status" value="1"/>
</dbReference>
<comment type="subunit">
    <text evidence="5">Part of the 50S ribosomal subunit.</text>
</comment>
<evidence type="ECO:0000256" key="6">
    <source>
        <dbReference type="RuleBase" id="RU003477"/>
    </source>
</evidence>
<dbReference type="InterPro" id="IPR003256">
    <property type="entry name" value="Ribosomal_uL24"/>
</dbReference>
<evidence type="ECO:0000256" key="3">
    <source>
        <dbReference type="ARBA" id="ARBA00023274"/>
    </source>
</evidence>
<evidence type="ECO:0000256" key="4">
    <source>
        <dbReference type="ARBA" id="ARBA00035206"/>
    </source>
</evidence>
<proteinExistence type="inferred from homology"/>
<dbReference type="Gene3D" id="2.30.30.30">
    <property type="match status" value="1"/>
</dbReference>
<dbReference type="GO" id="GO:0019843">
    <property type="term" value="F:rRNA binding"/>
    <property type="evidence" value="ECO:0007669"/>
    <property type="project" value="UniProtKB-UniRule"/>
</dbReference>
<dbReference type="InterPro" id="IPR014722">
    <property type="entry name" value="Rib_uL2_dom2"/>
</dbReference>
<comment type="function">
    <text evidence="5">One of two assembly initiator proteins, it binds directly to the 5'-end of the 23S rRNA, where it nucleates assembly of the 50S subunit.</text>
</comment>
<dbReference type="EMBL" id="KT007035">
    <property type="protein sequence ID" value="AKQ04307.1"/>
    <property type="molecule type" value="Genomic_DNA"/>
</dbReference>